<feature type="compositionally biased region" description="Low complexity" evidence="1">
    <location>
        <begin position="198"/>
        <end position="212"/>
    </location>
</feature>
<feature type="region of interest" description="Disordered" evidence="1">
    <location>
        <begin position="167"/>
        <end position="212"/>
    </location>
</feature>
<protein>
    <submittedName>
        <fullName evidence="2">Uncharacterized protein</fullName>
    </submittedName>
</protein>
<reference evidence="2 3" key="1">
    <citation type="submission" date="2021-05" db="EMBL/GenBank/DDBJ databases">
        <title>Mycobacterium acidophilum sp. nov., an extremely acid-tolerant member of the genus Mycobacterium.</title>
        <authorList>
            <person name="Xia J."/>
        </authorList>
    </citation>
    <scope>NUCLEOTIDE SEQUENCE [LARGE SCALE GENOMIC DNA]</scope>
    <source>
        <strain evidence="2 3">M1</strain>
    </source>
</reference>
<dbReference type="Proteomes" id="UP001519535">
    <property type="component" value="Unassembled WGS sequence"/>
</dbReference>
<keyword evidence="3" id="KW-1185">Reference proteome</keyword>
<evidence type="ECO:0000313" key="2">
    <source>
        <dbReference type="EMBL" id="MBS9536046.1"/>
    </source>
</evidence>
<proteinExistence type="predicted"/>
<sequence>MSGADITFEPPGWAGVLTQPPPTAVVAGPVGAPGVSPIDAAAAAFGAMTNADLPAVNSRIADDDADRRAHAAEAIEKFGANEDDAVAQFDDVGAGSDQMAAQLAGLAQGVVGMLGGALGSLGRLPQELMQAGQGALTPLLGAVQSLGQDGSGGLGDATLADEVDPVGVDVGDSGGGLGTGTTPAGDLGPAPVPVASLPTTPTAAMTSGPPATPAAAVGPGAGMGGVPLAGSAGAGGGVSKTNPPSEKRITAPGAPNGQPVKGRAPLPPNVAVTTGGKAGAPAVVKRRVLGGGGGI</sequence>
<evidence type="ECO:0000256" key="1">
    <source>
        <dbReference type="SAM" id="MobiDB-lite"/>
    </source>
</evidence>
<evidence type="ECO:0000313" key="3">
    <source>
        <dbReference type="Proteomes" id="UP001519535"/>
    </source>
</evidence>
<dbReference type="RefSeq" id="WP_214094892.1">
    <property type="nucleotide sequence ID" value="NZ_JAHCLR010000073.1"/>
</dbReference>
<gene>
    <name evidence="2" type="ORF">KIH27_20900</name>
</gene>
<comment type="caution">
    <text evidence="2">The sequence shown here is derived from an EMBL/GenBank/DDBJ whole genome shotgun (WGS) entry which is preliminary data.</text>
</comment>
<accession>A0ABS5RRB3</accession>
<feature type="region of interest" description="Disordered" evidence="1">
    <location>
        <begin position="232"/>
        <end position="279"/>
    </location>
</feature>
<name>A0ABS5RRB3_9MYCO</name>
<feature type="compositionally biased region" description="Low complexity" evidence="1">
    <location>
        <begin position="180"/>
        <end position="189"/>
    </location>
</feature>
<dbReference type="EMBL" id="JAHCLR010000073">
    <property type="protein sequence ID" value="MBS9536046.1"/>
    <property type="molecule type" value="Genomic_DNA"/>
</dbReference>
<organism evidence="2 3">
    <name type="scientific">Mycolicibacter acidiphilus</name>
    <dbReference type="NCBI Taxonomy" id="2835306"/>
    <lineage>
        <taxon>Bacteria</taxon>
        <taxon>Bacillati</taxon>
        <taxon>Actinomycetota</taxon>
        <taxon>Actinomycetes</taxon>
        <taxon>Mycobacteriales</taxon>
        <taxon>Mycobacteriaceae</taxon>
        <taxon>Mycolicibacter</taxon>
    </lineage>
</organism>